<reference evidence="4 5" key="1">
    <citation type="journal article" date="2016" name="Appl. Environ. Microbiol.">
        <title>Function and Phylogeny of Bacterial Butyryl Coenzyme A:Acetate Transferases and Their Diversity in the Proximal Colon of Swine.</title>
        <authorList>
            <person name="Trachsel J."/>
            <person name="Bayles D.O."/>
            <person name="Looft T."/>
            <person name="Levine U.Y."/>
            <person name="Allen H.K."/>
        </authorList>
    </citation>
    <scope>NUCLEOTIDE SEQUENCE [LARGE SCALE GENOMIC DNA]</scope>
    <source>
        <strain evidence="4 5">68-3-10</strain>
    </source>
</reference>
<evidence type="ECO:0000256" key="2">
    <source>
        <dbReference type="HAMAP-Rule" id="MF_01074"/>
    </source>
</evidence>
<dbReference type="NCBIfam" id="TIGR00299">
    <property type="entry name" value="nickel pincer cofactor biosynthesis protein LarC"/>
    <property type="match status" value="1"/>
</dbReference>
<sequence>MKTLYIECNMGIAGDMLMGALAEIAPAETVERLCALKIPGTEISFEHSEKCGIGGTHAHVFVHGEEEGHDGEHSHGEHGHDAEHGYHHGHAYPYEKDHLPEHYHGHGNAGEHGHDAGHGHDAEHEHHHGHHHYGMGDIESIISGLPVSASVKENALAIYKRIASAESRVHGQPVSEIHFHEVGAMDAVADVVGNCLLLEAIGAERIVSSPVNVGSGSVRCAHGILPVPAPATAEILKGTEYYSDEIRGELCTPTGAAILTHFADETGARPRMRVDSVGVGAGTKDFPRANILRVFLGEAREISDGNRTAGDETQPEGRDFRSAADEEMFCGSADEGMLCCSGDDSQMDRICELSANIDDMTGEELGFAMERILDAGALDVYYTPIIMKKSRPAVKLSCLCRREKAKAMAEVIFRHTRTAGIRRLDFVRYVLQRESTERDGLRIKTYRGYGVERSKPEYEDLAELARSRDGSLIGMKGEKE</sequence>
<gene>
    <name evidence="2" type="primary">larC</name>
    <name evidence="4" type="ORF">BHK98_04900</name>
</gene>
<dbReference type="PANTHER" id="PTHR36566:SF1">
    <property type="entry name" value="PYRIDINIUM-3,5-BISTHIOCARBOXYLIC ACID MONONUCLEOTIDE NICKEL INSERTION PROTEIN"/>
    <property type="match status" value="1"/>
</dbReference>
<accession>A0A1Q9JGY3</accession>
<dbReference type="Proteomes" id="UP000187404">
    <property type="component" value="Unassembled WGS sequence"/>
</dbReference>
<dbReference type="InterPro" id="IPR002822">
    <property type="entry name" value="Ni_insertion"/>
</dbReference>
<feature type="region of interest" description="Disordered" evidence="3">
    <location>
        <begin position="67"/>
        <end position="135"/>
    </location>
</feature>
<dbReference type="GO" id="GO:0016829">
    <property type="term" value="F:lyase activity"/>
    <property type="evidence" value="ECO:0007669"/>
    <property type="project" value="UniProtKB-UniRule"/>
</dbReference>
<proteinExistence type="inferred from homology"/>
<keyword evidence="2" id="KW-0456">Lyase</keyword>
<name>A0A1Q9JGY3_9FIRM</name>
<protein>
    <recommendedName>
        <fullName evidence="2">Pyridinium-3,5-bisthiocarboxylic acid mononucleotide nickel insertion protein</fullName>
        <shortName evidence="2">P2TMN nickel insertion protein</shortName>
        <ecNumber evidence="2">4.99.1.12</ecNumber>
    </recommendedName>
    <alternativeName>
        <fullName evidence="2">Nickel-pincer cofactor biosynthesis protein LarC</fullName>
    </alternativeName>
</protein>
<feature type="compositionally biased region" description="Basic and acidic residues" evidence="3">
    <location>
        <begin position="93"/>
        <end position="126"/>
    </location>
</feature>
<comment type="function">
    <text evidence="2">Involved in the biosynthesis of a nickel-pincer cofactor ((SCS)Ni(II) pincer complex). Binds Ni(2+), and functions in nickel delivery to pyridinium-3,5-bisthiocarboxylic acid mononucleotide (P2TMN), to form the mature cofactor. Is thus probably required for the activation of nickel-pincer cofactor-dependent enzymes.</text>
</comment>
<dbReference type="GO" id="GO:0051604">
    <property type="term" value="P:protein maturation"/>
    <property type="evidence" value="ECO:0007669"/>
    <property type="project" value="UniProtKB-UniRule"/>
</dbReference>
<dbReference type="Gene3D" id="3.30.70.1380">
    <property type="entry name" value="Transcriptional regulatory protein pf0864 domain like"/>
    <property type="match status" value="1"/>
</dbReference>
<dbReference type="EC" id="4.99.1.12" evidence="2"/>
<comment type="catalytic activity">
    <reaction evidence="2">
        <text>Ni(II)-pyridinium-3,5-bisthiocarboxylate mononucleotide = pyridinium-3,5-bisthiocarboxylate mononucleotide + Ni(2+)</text>
        <dbReference type="Rhea" id="RHEA:54784"/>
        <dbReference type="ChEBI" id="CHEBI:49786"/>
        <dbReference type="ChEBI" id="CHEBI:137372"/>
        <dbReference type="ChEBI" id="CHEBI:137373"/>
        <dbReference type="EC" id="4.99.1.12"/>
    </reaction>
</comment>
<dbReference type="GO" id="GO:0016151">
    <property type="term" value="F:nickel cation binding"/>
    <property type="evidence" value="ECO:0007669"/>
    <property type="project" value="UniProtKB-UniRule"/>
</dbReference>
<dbReference type="EMBL" id="MJIE01000001">
    <property type="protein sequence ID" value="OLR55459.1"/>
    <property type="molecule type" value="Genomic_DNA"/>
</dbReference>
<organism evidence="4 5">
    <name type="scientific">Hornefia porci</name>
    <dbReference type="NCBI Taxonomy" id="2652292"/>
    <lineage>
        <taxon>Bacteria</taxon>
        <taxon>Bacillati</taxon>
        <taxon>Bacillota</taxon>
        <taxon>Clostridia</taxon>
        <taxon>Peptostreptococcales</taxon>
        <taxon>Anaerovoracaceae</taxon>
        <taxon>Hornefia</taxon>
    </lineage>
</organism>
<evidence type="ECO:0000256" key="3">
    <source>
        <dbReference type="SAM" id="MobiDB-lite"/>
    </source>
</evidence>
<keyword evidence="1 2" id="KW-0533">Nickel</keyword>
<evidence type="ECO:0000256" key="1">
    <source>
        <dbReference type="ARBA" id="ARBA00022596"/>
    </source>
</evidence>
<dbReference type="OrthoDB" id="9765625at2"/>
<feature type="compositionally biased region" description="Basic and acidic residues" evidence="3">
    <location>
        <begin position="67"/>
        <end position="86"/>
    </location>
</feature>
<comment type="similarity">
    <text evidence="2">Belongs to the LarC family.</text>
</comment>
<evidence type="ECO:0000313" key="4">
    <source>
        <dbReference type="EMBL" id="OLR55459.1"/>
    </source>
</evidence>
<keyword evidence="5" id="KW-1185">Reference proteome</keyword>
<dbReference type="AlphaFoldDB" id="A0A1Q9JGY3"/>
<dbReference type="HAMAP" id="MF_01074">
    <property type="entry name" value="LarC"/>
    <property type="match status" value="1"/>
</dbReference>
<dbReference type="RefSeq" id="WP_075712454.1">
    <property type="nucleotide sequence ID" value="NZ_MJIE01000001.1"/>
</dbReference>
<dbReference type="PANTHER" id="PTHR36566">
    <property type="entry name" value="NICKEL INSERTION PROTEIN-RELATED"/>
    <property type="match status" value="1"/>
</dbReference>
<dbReference type="Pfam" id="PF01969">
    <property type="entry name" value="Ni_insertion"/>
    <property type="match status" value="1"/>
</dbReference>
<evidence type="ECO:0000313" key="5">
    <source>
        <dbReference type="Proteomes" id="UP000187404"/>
    </source>
</evidence>
<dbReference type="STRING" id="1261640.BHK98_04900"/>
<comment type="caution">
    <text evidence="4">The sequence shown here is derived from an EMBL/GenBank/DDBJ whole genome shotgun (WGS) entry which is preliminary data.</text>
</comment>